<evidence type="ECO:0000313" key="2">
    <source>
        <dbReference type="EMBL" id="MDQ8207215.1"/>
    </source>
</evidence>
<feature type="chain" id="PRO_5046549876" description="Outer membrane lipoprotein-sorting protein" evidence="1">
    <location>
        <begin position="26"/>
        <end position="272"/>
    </location>
</feature>
<reference evidence="2 3" key="1">
    <citation type="submission" date="2023-04" db="EMBL/GenBank/DDBJ databases">
        <title>A novel bacteria isolated from coastal sediment.</title>
        <authorList>
            <person name="Liu X.-J."/>
            <person name="Du Z.-J."/>
        </authorList>
    </citation>
    <scope>NUCLEOTIDE SEQUENCE [LARGE SCALE GENOMIC DNA]</scope>
    <source>
        <strain evidence="2 3">SDUM461003</strain>
    </source>
</reference>
<name>A0ABU1AVQ3_9BACT</name>
<organism evidence="2 3">
    <name type="scientific">Thalassobacterium maritimum</name>
    <dbReference type="NCBI Taxonomy" id="3041265"/>
    <lineage>
        <taxon>Bacteria</taxon>
        <taxon>Pseudomonadati</taxon>
        <taxon>Verrucomicrobiota</taxon>
        <taxon>Opitutia</taxon>
        <taxon>Puniceicoccales</taxon>
        <taxon>Coraliomargaritaceae</taxon>
        <taxon>Thalassobacterium</taxon>
    </lineage>
</organism>
<protein>
    <recommendedName>
        <fullName evidence="4">Outer membrane lipoprotein-sorting protein</fullName>
    </recommendedName>
</protein>
<keyword evidence="1" id="KW-0732">Signal</keyword>
<feature type="signal peptide" evidence="1">
    <location>
        <begin position="1"/>
        <end position="25"/>
    </location>
</feature>
<evidence type="ECO:0000313" key="3">
    <source>
        <dbReference type="Proteomes" id="UP001225316"/>
    </source>
</evidence>
<accession>A0ABU1AVQ3</accession>
<evidence type="ECO:0000256" key="1">
    <source>
        <dbReference type="SAM" id="SignalP"/>
    </source>
</evidence>
<dbReference type="EMBL" id="JARXHW010000011">
    <property type="protein sequence ID" value="MDQ8207215.1"/>
    <property type="molecule type" value="Genomic_DNA"/>
</dbReference>
<comment type="caution">
    <text evidence="2">The sequence shown here is derived from an EMBL/GenBank/DDBJ whole genome shotgun (WGS) entry which is preliminary data.</text>
</comment>
<sequence length="272" mass="30789">MILQRHLFCILGALGMCAANISVMADEASVTDNVLQIPADETKAMLQTVAMPELGEGQLARIIQRYYQEGLGGEEQWEQISSLKILGTLKIESGEFELKAYQKKPNLIKLSIGDNQRAMLLGYDGEVAWQKLGERDALSAPMSEMEARRFIHNSTFGSHLLYPFADEKRIEYIDTVPTDGNICHQIRVKLANDYQVDYFIDIRTHLEVKSVSQDLLNGTVNSVVYRDYVRDYGMPIARQVESYQDGEWVSTLKIEEVKVNSGVIPWMFAMPD</sequence>
<keyword evidence="3" id="KW-1185">Reference proteome</keyword>
<gene>
    <name evidence="2" type="ORF">QEH52_06830</name>
</gene>
<evidence type="ECO:0008006" key="4">
    <source>
        <dbReference type="Google" id="ProtNLM"/>
    </source>
</evidence>
<proteinExistence type="predicted"/>
<dbReference type="Proteomes" id="UP001225316">
    <property type="component" value="Unassembled WGS sequence"/>
</dbReference>